<feature type="region of interest" description="Disordered" evidence="1">
    <location>
        <begin position="483"/>
        <end position="504"/>
    </location>
</feature>
<dbReference type="GeneID" id="101863491"/>
<dbReference type="SUPFAM" id="SSF48592">
    <property type="entry name" value="GroEL equatorial domain-like"/>
    <property type="match status" value="1"/>
</dbReference>
<reference evidence="3" key="1">
    <citation type="submission" date="2025-08" db="UniProtKB">
        <authorList>
            <consortium name="RefSeq"/>
        </authorList>
    </citation>
    <scope>IDENTIFICATION</scope>
</reference>
<keyword evidence="2" id="KW-1185">Reference proteome</keyword>
<gene>
    <name evidence="3" type="primary">LOC101863491</name>
</gene>
<dbReference type="Gene3D" id="1.10.560.10">
    <property type="entry name" value="GroEL-like equatorial domain"/>
    <property type="match status" value="1"/>
</dbReference>
<feature type="compositionally biased region" description="Basic and acidic residues" evidence="1">
    <location>
        <begin position="494"/>
        <end position="504"/>
    </location>
</feature>
<accession>A0ABM0ZUQ4</accession>
<dbReference type="Pfam" id="PF00118">
    <property type="entry name" value="Cpn60_TCP1"/>
    <property type="match status" value="1"/>
</dbReference>
<protein>
    <submittedName>
        <fullName evidence="3">Uncharacterized protein LOC101863491</fullName>
    </submittedName>
</protein>
<proteinExistence type="predicted"/>
<name>A0ABM0ZUQ4_APLCA</name>
<dbReference type="PANTHER" id="PTHR46883">
    <property type="entry name" value="BARDET-BIEDL SYNDROME 12 PROTEIN"/>
    <property type="match status" value="1"/>
</dbReference>
<evidence type="ECO:0000256" key="1">
    <source>
        <dbReference type="SAM" id="MobiDB-lite"/>
    </source>
</evidence>
<organism evidence="2 3">
    <name type="scientific">Aplysia californica</name>
    <name type="common">California sea hare</name>
    <dbReference type="NCBI Taxonomy" id="6500"/>
    <lineage>
        <taxon>Eukaryota</taxon>
        <taxon>Metazoa</taxon>
        <taxon>Spiralia</taxon>
        <taxon>Lophotrochozoa</taxon>
        <taxon>Mollusca</taxon>
        <taxon>Gastropoda</taxon>
        <taxon>Heterobranchia</taxon>
        <taxon>Euthyneura</taxon>
        <taxon>Tectipleura</taxon>
        <taxon>Aplysiida</taxon>
        <taxon>Aplysioidea</taxon>
        <taxon>Aplysiidae</taxon>
        <taxon>Aplysia</taxon>
    </lineage>
</organism>
<sequence>MSATLRLVSVPDVTQVLYNLVQPMLASTKCIKCVSHEGGTVFTSDVLHLLCSLDIDHPAGEIVIQALQSHHKLHGSGTKTLLFFMVRIIKAVCQLQQLGISQRKSLTLMQEAVSELLTKVEDIAIPLISEDQPPLVEEPHKITTNVSSCAVPVDAPVCDNESLSHCTDSNCVPEDSVPFAHAAPVPQPCCIDPVTLPLTRDNSAAYMFDVNAETEGENPNGLCVKSDVPETDIVYLKMSSPSSEDSDNSDIDWFFSSVTHKDGEDSTINDKRDQVEMSADSSADFSKNLSEANFSNLITSARDGSLHDSDFEDCFDDTDNRQYVNVVVEPVPPPHLMGARSGSYLTDAHTIANSDTTLFRNARIHYPIAVDFDDVHDKTAVKRQESEESDEFSHCIVDSGIDGESSESNDINLCTSSSLVNICNVSDQDASQESSNCFSRRDNSECVEIQPKQLAPVTSILHLVPSQDANFDSETFETYKNENTSLCSSDSSNESEKNQEECLRNGHSSNVVNVKNEIHSLNAMLASIGVAKRTNMALLSRHYTMSNEKDAGKDFPKTNSETNNAQTLHEKVISCEDNESSLVMLSSSMKATGLSESNPCDSSSPCSSISSSKRVNADVEESCGTEALKEINKIKCVSNFRDGTNAFWKGDEQIVQNSYGRATMNNEGNKLSIQKSCDKEIAGQSHDEGRQSLLEKLLLQKTSASKLSIAMNMAMSSRHFSPGDVVGLTQEDDGGIKTFSDGCTSVLDSTESTLKFGTTFKDCLVDEVNGTFHKFVEEDSESFSQEFLHKSKNEQHSDERSAILSINLTSDYASLKPDPLMKLAVEAFEKQIKHTETESFNVHLIDCIAVSSSSVPSAASLIPGLLVQCEEEILQPLRSDKSLKRAILVNGDLTISHHHKGYKPTLSSKTLIDDRGSCSLDPEEVQWAQRIVNTLKEISVGAVLVRGKISDVVLIECLNTNILPIQHVSHHTLSVLGHAHCVPLLVYVTEASVTDVCSLHIESFSDAVKGTVFQGDPSFEKYAVISNMADVQTVLVQSSCDMSSQLLRERVWQCLHTVDGVVTDARVLPGGGVTEQWCAEWLKTEANRGLNAEDNQCFIRPAVLEALSDVFQDFATSVRLNLTVNGTENLTEQHHDKYESDVRLLPVHQSVPGPGLSDYFSAASPRFELQAHNKKWNGDYGGREPTFQKVFVNNASMSEAELPVKNKALGQSELYDSGDILSSLSAMETKEHTQVKNRNVKCDDHLVYTKFDLLSAKVAAWTQSVDVAHTLLSLHSLVTTGLTPADMNGTDVIL</sequence>
<dbReference type="PANTHER" id="PTHR46883:SF1">
    <property type="entry name" value="BARDET-BIEDL SYNDROME 12 PROTEIN"/>
    <property type="match status" value="1"/>
</dbReference>
<dbReference type="InterPro" id="IPR027413">
    <property type="entry name" value="GROEL-like_equatorial_sf"/>
</dbReference>
<dbReference type="InterPro" id="IPR002423">
    <property type="entry name" value="Cpn60/GroEL/TCP-1"/>
</dbReference>
<dbReference type="InterPro" id="IPR042984">
    <property type="entry name" value="BBS12"/>
</dbReference>
<feature type="compositionally biased region" description="Low complexity" evidence="1">
    <location>
        <begin position="483"/>
        <end position="492"/>
    </location>
</feature>
<evidence type="ECO:0000313" key="2">
    <source>
        <dbReference type="Proteomes" id="UP000694888"/>
    </source>
</evidence>
<evidence type="ECO:0000313" key="3">
    <source>
        <dbReference type="RefSeq" id="XP_012934849.1"/>
    </source>
</evidence>
<dbReference type="RefSeq" id="XP_012934849.1">
    <property type="nucleotide sequence ID" value="XM_013079395.2"/>
</dbReference>
<dbReference type="Proteomes" id="UP000694888">
    <property type="component" value="Unplaced"/>
</dbReference>